<evidence type="ECO:0000256" key="2">
    <source>
        <dbReference type="ARBA" id="ARBA00022692"/>
    </source>
</evidence>
<proteinExistence type="predicted"/>
<feature type="region of interest" description="Disordered" evidence="5">
    <location>
        <begin position="450"/>
        <end position="472"/>
    </location>
</feature>
<comment type="caution">
    <text evidence="8">The sequence shown here is derived from an EMBL/GenBank/DDBJ whole genome shotgun (WGS) entry which is preliminary data.</text>
</comment>
<evidence type="ECO:0000313" key="8">
    <source>
        <dbReference type="EMBL" id="PGH23054.1"/>
    </source>
</evidence>
<feature type="region of interest" description="Disordered" evidence="5">
    <location>
        <begin position="1"/>
        <end position="40"/>
    </location>
</feature>
<dbReference type="OrthoDB" id="74314at2759"/>
<keyword evidence="3 6" id="KW-1133">Transmembrane helix</keyword>
<feature type="compositionally biased region" description="Low complexity" evidence="5">
    <location>
        <begin position="458"/>
        <end position="472"/>
    </location>
</feature>
<comment type="subcellular location">
    <subcellularLocation>
        <location evidence="1">Membrane</location>
        <topology evidence="1">Multi-pass membrane protein</topology>
    </subcellularLocation>
</comment>
<accession>A0A2B7YG47</accession>
<evidence type="ECO:0000259" key="7">
    <source>
        <dbReference type="Pfam" id="PF06398"/>
    </source>
</evidence>
<evidence type="ECO:0000256" key="5">
    <source>
        <dbReference type="SAM" id="MobiDB-lite"/>
    </source>
</evidence>
<keyword evidence="2 6" id="KW-0812">Transmembrane</keyword>
<dbReference type="STRING" id="1447883.A0A2B7YG47"/>
<dbReference type="PANTHER" id="PTHR28304">
    <property type="entry name" value="PEROXISOMAL MEMBRANE PROTEIN PEX29"/>
    <property type="match status" value="1"/>
</dbReference>
<dbReference type="PANTHER" id="PTHR28304:SF2">
    <property type="entry name" value="PEROXISOMAL MEMBRANE PROTEIN PEX29"/>
    <property type="match status" value="1"/>
</dbReference>
<dbReference type="Pfam" id="PF06398">
    <property type="entry name" value="Pex24p"/>
    <property type="match status" value="1"/>
</dbReference>
<keyword evidence="4 6" id="KW-0472">Membrane</keyword>
<evidence type="ECO:0000256" key="6">
    <source>
        <dbReference type="SAM" id="Phobius"/>
    </source>
</evidence>
<dbReference type="GO" id="GO:0007031">
    <property type="term" value="P:peroxisome organization"/>
    <property type="evidence" value="ECO:0007669"/>
    <property type="project" value="TreeGrafter"/>
</dbReference>
<protein>
    <recommendedName>
        <fullName evidence="7">TECPR1-like DysF domain-containing protein</fullName>
    </recommendedName>
</protein>
<name>A0A2B7YG47_POLH7</name>
<reference evidence="8 9" key="1">
    <citation type="submission" date="2017-10" db="EMBL/GenBank/DDBJ databases">
        <title>Comparative genomics in systemic dimorphic fungi from Ajellomycetaceae.</title>
        <authorList>
            <person name="Munoz J.F."/>
            <person name="Mcewen J.G."/>
            <person name="Clay O.K."/>
            <person name="Cuomo C.A."/>
        </authorList>
    </citation>
    <scope>NUCLEOTIDE SEQUENCE [LARGE SCALE GENOMIC DNA]</scope>
    <source>
        <strain evidence="8 9">UAMH7299</strain>
    </source>
</reference>
<sequence>MDEYTVETFANRDEPIPVVSTPNERDQQVAEETSKDTKRGNKLSTRYWKDKFHDAQAELGKTNTGAGLSLQDRLLTKLLQQVIPIEDVDLEPSMDGAAASQVARPAFSLPLMTNNFRRFNARIGIVFVFQSRVIKLLSWRNPTHTVSLLFVYSFICLDPYLLFILPFAVFLLFIMVPGFLARHPPPPPSASTSSTTAYYSYEGPALAPAKTVKPVSETSKDFFHNMRDLQNSMADFATMHDALVAFLSPTTNFSNEILSSTLFLLLTFTAAALFLTAHLIPWRFIFLLGGNGALIATHPKVEAFVIEFTKQLTEERGLAADGDDGGLVLFGVHITTSPPALVDLVKSTAAISLDTYPEEREVEIFELQHKTFSAYSPSPEWQSFLFTPTPYDPLSPSRIAGDRPRGARFFEDIRPPPGWTWKGKKWELDLECREWVMERMVTGVEFEVPGGAGGGNNDGNSSSHTAAATAAAAGVNEEVGGWVWDLPFHPPDEGMYGEAEHLAYGDSWHAKGSSTSESRDTGSARLQKGKAPAHKKDWEEGTITLGSNGTGEWRRRRWVRVVQRITVHGKGGEG</sequence>
<gene>
    <name evidence="8" type="ORF">AJ80_02827</name>
</gene>
<keyword evidence="9" id="KW-1185">Reference proteome</keyword>
<dbReference type="Proteomes" id="UP000224634">
    <property type="component" value="Unassembled WGS sequence"/>
</dbReference>
<evidence type="ECO:0000256" key="1">
    <source>
        <dbReference type="ARBA" id="ARBA00004141"/>
    </source>
</evidence>
<feature type="domain" description="TECPR1-like DysF" evidence="7">
    <location>
        <begin position="107"/>
        <end position="560"/>
    </location>
</feature>
<feature type="transmembrane region" description="Helical" evidence="6">
    <location>
        <begin position="257"/>
        <end position="280"/>
    </location>
</feature>
<dbReference type="InterPro" id="IPR010482">
    <property type="entry name" value="TECPR1-like_DysF"/>
</dbReference>
<dbReference type="GO" id="GO:0005778">
    <property type="term" value="C:peroxisomal membrane"/>
    <property type="evidence" value="ECO:0007669"/>
    <property type="project" value="UniProtKB-ARBA"/>
</dbReference>
<feature type="transmembrane region" description="Helical" evidence="6">
    <location>
        <begin position="149"/>
        <end position="176"/>
    </location>
</feature>
<feature type="compositionally biased region" description="Basic and acidic residues" evidence="5">
    <location>
        <begin position="23"/>
        <end position="39"/>
    </location>
</feature>
<evidence type="ECO:0000313" key="9">
    <source>
        <dbReference type="Proteomes" id="UP000224634"/>
    </source>
</evidence>
<dbReference type="AlphaFoldDB" id="A0A2B7YG47"/>
<organism evidence="8 9">
    <name type="scientific">Polytolypa hystricis (strain UAMH7299)</name>
    <dbReference type="NCBI Taxonomy" id="1447883"/>
    <lineage>
        <taxon>Eukaryota</taxon>
        <taxon>Fungi</taxon>
        <taxon>Dikarya</taxon>
        <taxon>Ascomycota</taxon>
        <taxon>Pezizomycotina</taxon>
        <taxon>Eurotiomycetes</taxon>
        <taxon>Eurotiomycetidae</taxon>
        <taxon>Onygenales</taxon>
        <taxon>Onygenales incertae sedis</taxon>
        <taxon>Polytolypa</taxon>
    </lineage>
</organism>
<feature type="region of interest" description="Disordered" evidence="5">
    <location>
        <begin position="508"/>
        <end position="543"/>
    </location>
</feature>
<dbReference type="EMBL" id="PDNA01000029">
    <property type="protein sequence ID" value="PGH23054.1"/>
    <property type="molecule type" value="Genomic_DNA"/>
</dbReference>
<evidence type="ECO:0000256" key="3">
    <source>
        <dbReference type="ARBA" id="ARBA00022989"/>
    </source>
</evidence>
<evidence type="ECO:0000256" key="4">
    <source>
        <dbReference type="ARBA" id="ARBA00023136"/>
    </source>
</evidence>
<dbReference type="InterPro" id="IPR052816">
    <property type="entry name" value="Peroxisomal_Membrane_PEX28-32"/>
</dbReference>